<dbReference type="OrthoDB" id="4559810at2"/>
<name>A0A1D7VVB0_9ACTN</name>
<dbReference type="EMBL" id="CP017157">
    <property type="protein sequence ID" value="AOP50683.1"/>
    <property type="molecule type" value="Genomic_DNA"/>
</dbReference>
<accession>A0A1D7VVB0</accession>
<proteinExistence type="predicted"/>
<sequence>MAQDDAVIGCTGVLLIGTRGAAGPGEVLVRVRGGSETFLAWSADPLPVGATVLVIDSRGRRQVDVMEWADPLDASAGDAGDAG</sequence>
<evidence type="ECO:0000313" key="1">
    <source>
        <dbReference type="EMBL" id="AOP50683.1"/>
    </source>
</evidence>
<reference evidence="1 2" key="1">
    <citation type="submission" date="2016-09" db="EMBL/GenBank/DDBJ databases">
        <title>Complete genome sequencing of Streptomyces lydicus 103 and metabolic pathways analysis of antibiotic biosynthesis.</title>
        <authorList>
            <person name="Jia N."/>
            <person name="Ding M.-Z."/>
            <person name="Gao F."/>
            <person name="Yuan Y.-J."/>
        </authorList>
    </citation>
    <scope>NUCLEOTIDE SEQUENCE [LARGE SCALE GENOMIC DNA]</scope>
    <source>
        <strain evidence="1 2">103</strain>
    </source>
</reference>
<dbReference type="RefSeq" id="WP_069572936.1">
    <property type="nucleotide sequence ID" value="NZ_CP017157.1"/>
</dbReference>
<protein>
    <recommendedName>
        <fullName evidence="3">NfeD-like C-terminal domain-containing protein</fullName>
    </recommendedName>
</protein>
<dbReference type="AlphaFoldDB" id="A0A1D7VVB0"/>
<dbReference type="Proteomes" id="UP000094094">
    <property type="component" value="Chromosome"/>
</dbReference>
<keyword evidence="2" id="KW-1185">Reference proteome</keyword>
<organism evidence="1 2">
    <name type="scientific">Streptomyces lydicus</name>
    <dbReference type="NCBI Taxonomy" id="47763"/>
    <lineage>
        <taxon>Bacteria</taxon>
        <taxon>Bacillati</taxon>
        <taxon>Actinomycetota</taxon>
        <taxon>Actinomycetes</taxon>
        <taxon>Kitasatosporales</taxon>
        <taxon>Streptomycetaceae</taxon>
        <taxon>Streptomyces</taxon>
    </lineage>
</organism>
<evidence type="ECO:0008006" key="3">
    <source>
        <dbReference type="Google" id="ProtNLM"/>
    </source>
</evidence>
<gene>
    <name evidence="1" type="ORF">SL103_34520</name>
</gene>
<dbReference type="KEGG" id="slc:SL103_34520"/>
<evidence type="ECO:0000313" key="2">
    <source>
        <dbReference type="Proteomes" id="UP000094094"/>
    </source>
</evidence>